<accession>A0A8H7UBS9</accession>
<organism evidence="2 3">
    <name type="scientific">Mortierella isabellina</name>
    <name type="common">Filamentous fungus</name>
    <name type="synonym">Umbelopsis isabellina</name>
    <dbReference type="NCBI Taxonomy" id="91625"/>
    <lineage>
        <taxon>Eukaryota</taxon>
        <taxon>Fungi</taxon>
        <taxon>Fungi incertae sedis</taxon>
        <taxon>Mucoromycota</taxon>
        <taxon>Mucoromycotina</taxon>
        <taxon>Umbelopsidomycetes</taxon>
        <taxon>Umbelopsidales</taxon>
        <taxon>Umbelopsidaceae</taxon>
        <taxon>Umbelopsis</taxon>
    </lineage>
</organism>
<evidence type="ECO:0000256" key="1">
    <source>
        <dbReference type="SAM" id="MobiDB-lite"/>
    </source>
</evidence>
<keyword evidence="3" id="KW-1185">Reference proteome</keyword>
<feature type="region of interest" description="Disordered" evidence="1">
    <location>
        <begin position="279"/>
        <end position="303"/>
    </location>
</feature>
<proteinExistence type="predicted"/>
<protein>
    <submittedName>
        <fullName evidence="2">Uncharacterized protein</fullName>
    </submittedName>
</protein>
<evidence type="ECO:0000313" key="3">
    <source>
        <dbReference type="Proteomes" id="UP000654370"/>
    </source>
</evidence>
<dbReference type="EMBL" id="JAEPQZ010000009">
    <property type="protein sequence ID" value="KAG2177125.1"/>
    <property type="molecule type" value="Genomic_DNA"/>
</dbReference>
<dbReference type="Proteomes" id="UP000654370">
    <property type="component" value="Unassembled WGS sequence"/>
</dbReference>
<reference evidence="2" key="1">
    <citation type="submission" date="2020-12" db="EMBL/GenBank/DDBJ databases">
        <title>Metabolic potential, ecology and presence of endohyphal bacteria is reflected in genomic diversity of Mucoromycotina.</title>
        <authorList>
            <person name="Muszewska A."/>
            <person name="Okrasinska A."/>
            <person name="Steczkiewicz K."/>
            <person name="Drgas O."/>
            <person name="Orlowska M."/>
            <person name="Perlinska-Lenart U."/>
            <person name="Aleksandrzak-Piekarczyk T."/>
            <person name="Szatraj K."/>
            <person name="Zielenkiewicz U."/>
            <person name="Pilsyk S."/>
            <person name="Malc E."/>
            <person name="Mieczkowski P."/>
            <person name="Kruszewska J.S."/>
            <person name="Biernat P."/>
            <person name="Pawlowska J."/>
        </authorList>
    </citation>
    <scope>NUCLEOTIDE SEQUENCE</scope>
    <source>
        <strain evidence="2">WA0000067209</strain>
    </source>
</reference>
<dbReference type="AlphaFoldDB" id="A0A8H7UBS9"/>
<dbReference type="OrthoDB" id="5340906at2759"/>
<evidence type="ECO:0000313" key="2">
    <source>
        <dbReference type="EMBL" id="KAG2177125.1"/>
    </source>
</evidence>
<sequence length="303" mass="35163">MSYLTQDPSLCHSWILDVSDASYIRQGHFSRADIKEIQSHNALTIPDIPKHVNTYLQTLKGNYQKTATKLREQLQFPWTELYNRETDYDSNWIFGTMYLMINEYDFGHLKTPHNEQWYQLHIWSMIDRLFAKVSGFGEYGCAEAGSKYEGPRGSKKMIESGLKAPKILKDMINNLVALCQHEEDRVVKLRTIRFIHSELVMEILIMDVPQGYVARLTKSVEYMIPQPISNVNAQLLPLLSVLISIQLLILQVIDIVENRVPAIEHPLYQYKNTFVRQGPPENEVHKRKSLPTSTATPEKRRMK</sequence>
<gene>
    <name evidence="2" type="ORF">INT43_007781</name>
</gene>
<comment type="caution">
    <text evidence="2">The sequence shown here is derived from an EMBL/GenBank/DDBJ whole genome shotgun (WGS) entry which is preliminary data.</text>
</comment>
<name>A0A8H7UBS9_MORIS</name>